<evidence type="ECO:0000256" key="1">
    <source>
        <dbReference type="ARBA" id="ARBA00009600"/>
    </source>
</evidence>
<proteinExistence type="inferred from homology"/>
<accession>A0A848E769</accession>
<organism evidence="3 4">
    <name type="scientific">Neoroseomonas marina</name>
    <dbReference type="NCBI Taxonomy" id="1232220"/>
    <lineage>
        <taxon>Bacteria</taxon>
        <taxon>Pseudomonadati</taxon>
        <taxon>Pseudomonadota</taxon>
        <taxon>Alphaproteobacteria</taxon>
        <taxon>Acetobacterales</taxon>
        <taxon>Acetobacteraceae</taxon>
        <taxon>Neoroseomonas</taxon>
    </lineage>
</organism>
<dbReference type="GO" id="GO:0005829">
    <property type="term" value="C:cytosol"/>
    <property type="evidence" value="ECO:0007669"/>
    <property type="project" value="TreeGrafter"/>
</dbReference>
<evidence type="ECO:0000313" key="4">
    <source>
        <dbReference type="Proteomes" id="UP000548582"/>
    </source>
</evidence>
<dbReference type="NCBIfam" id="NF001268">
    <property type="entry name" value="PRK00228.1-4"/>
    <property type="match status" value="1"/>
</dbReference>
<reference evidence="3 4" key="1">
    <citation type="submission" date="2020-03" db="EMBL/GenBank/DDBJ databases">
        <authorList>
            <person name="Sun Q."/>
        </authorList>
    </citation>
    <scope>NUCLEOTIDE SEQUENCE [LARGE SCALE GENOMIC DNA]</scope>
    <source>
        <strain evidence="3 4">JC162</strain>
    </source>
</reference>
<dbReference type="AlphaFoldDB" id="A0A848E769"/>
<sequence length="196" mass="20408">MATSTPSTPDAADGYLSGHLLIAMPGMQDPRFDHTVVCLCAHSSDGAMGLIVNRPLGGMEFDDLLRQLKVEPVPPQRRIRMLSGGPVEGGRGFVLHSDDWTADGSLNVMPGLALTASVDILKAIAGGGGPKDCVLALGYAGWAPGQLEDEIQRNAWLSVPADGGIVFRNDTTGTWEAALAKLRVDPALLSGAAGHA</sequence>
<keyword evidence="4" id="KW-1185">Reference proteome</keyword>
<comment type="similarity">
    <text evidence="1 2">Belongs to the UPF0301 (AlgH) family.</text>
</comment>
<evidence type="ECO:0000256" key="2">
    <source>
        <dbReference type="HAMAP-Rule" id="MF_00758"/>
    </source>
</evidence>
<dbReference type="Gene3D" id="3.40.1740.10">
    <property type="entry name" value="VC0467-like"/>
    <property type="match status" value="1"/>
</dbReference>
<name>A0A848E769_9PROT</name>
<dbReference type="HAMAP" id="MF_00758">
    <property type="entry name" value="UPF0301"/>
    <property type="match status" value="1"/>
</dbReference>
<dbReference type="PANTHER" id="PTHR30327:SF1">
    <property type="entry name" value="UPF0301 PROTEIN YQGE"/>
    <property type="match status" value="1"/>
</dbReference>
<protein>
    <recommendedName>
        <fullName evidence="2">UPF0301 protein GWK16_03320</fullName>
    </recommendedName>
</protein>
<gene>
    <name evidence="3" type="ORF">GWK16_03320</name>
</gene>
<comment type="caution">
    <text evidence="3">The sequence shown here is derived from an EMBL/GenBank/DDBJ whole genome shotgun (WGS) entry which is preliminary data.</text>
</comment>
<dbReference type="InterPro" id="IPR003774">
    <property type="entry name" value="AlgH-like"/>
</dbReference>
<dbReference type="EMBL" id="JABBKX010000001">
    <property type="protein sequence ID" value="NMJ40254.1"/>
    <property type="molecule type" value="Genomic_DNA"/>
</dbReference>
<dbReference type="Pfam" id="PF02622">
    <property type="entry name" value="DUF179"/>
    <property type="match status" value="1"/>
</dbReference>
<dbReference type="PANTHER" id="PTHR30327">
    <property type="entry name" value="UNCHARACTERIZED PROTEIN YQGE"/>
    <property type="match status" value="1"/>
</dbReference>
<dbReference type="RefSeq" id="WP_170052519.1">
    <property type="nucleotide sequence ID" value="NZ_JABBKX010000001.1"/>
</dbReference>
<dbReference type="SUPFAM" id="SSF143456">
    <property type="entry name" value="VC0467-like"/>
    <property type="match status" value="1"/>
</dbReference>
<dbReference type="Proteomes" id="UP000548582">
    <property type="component" value="Unassembled WGS sequence"/>
</dbReference>
<evidence type="ECO:0000313" key="3">
    <source>
        <dbReference type="EMBL" id="NMJ40254.1"/>
    </source>
</evidence>